<evidence type="ECO:0000313" key="1">
    <source>
        <dbReference type="EMBL" id="GBC09555.1"/>
    </source>
</evidence>
<comment type="caution">
    <text evidence="1">The sequence shown here is derived from an EMBL/GenBank/DDBJ whole genome shotgun (WGS) entry which is preliminary data.</text>
</comment>
<reference evidence="1 2" key="1">
    <citation type="submission" date="2017-11" db="EMBL/GenBank/DDBJ databases">
        <title>The genome of Rhizophagus clarus HR1 reveals common genetic basis of auxotrophy among arbuscular mycorrhizal fungi.</title>
        <authorList>
            <person name="Kobayashi Y."/>
        </authorList>
    </citation>
    <scope>NUCLEOTIDE SEQUENCE [LARGE SCALE GENOMIC DNA]</scope>
    <source>
        <strain evidence="1 2">HR1</strain>
    </source>
</reference>
<dbReference type="EMBL" id="BEXD01004312">
    <property type="protein sequence ID" value="GBC09555.1"/>
    <property type="molecule type" value="Genomic_DNA"/>
</dbReference>
<sequence>MQRAKVIDTTYKSTSTKEKVEYFQNLSQVENTVNATNLWENFREKESYEGKIQDIEDIKSLNVQLSSYIAYIERMLNVADGKVKYLTDIDKSIIKGADALDELEIKQILSSLYMDGPTPQRLVYRIFFHNACLLRLRGSEHYLLYANNFKKKSDGGYEVTLYTVDLKQINLN</sequence>
<protein>
    <submittedName>
        <fullName evidence="1">Uncharacterized protein</fullName>
    </submittedName>
</protein>
<dbReference type="AlphaFoldDB" id="A0A2Z6SDC7"/>
<dbReference type="Proteomes" id="UP000247702">
    <property type="component" value="Unassembled WGS sequence"/>
</dbReference>
<gene>
    <name evidence="1" type="ORF">RclHR1_08980005</name>
</gene>
<evidence type="ECO:0000313" key="2">
    <source>
        <dbReference type="Proteomes" id="UP000247702"/>
    </source>
</evidence>
<dbReference type="STRING" id="94130.A0A2Z6SDC7"/>
<accession>A0A2Z6SDC7</accession>
<proteinExistence type="predicted"/>
<keyword evidence="2" id="KW-1185">Reference proteome</keyword>
<name>A0A2Z6SDC7_9GLOM</name>
<organism evidence="1 2">
    <name type="scientific">Rhizophagus clarus</name>
    <dbReference type="NCBI Taxonomy" id="94130"/>
    <lineage>
        <taxon>Eukaryota</taxon>
        <taxon>Fungi</taxon>
        <taxon>Fungi incertae sedis</taxon>
        <taxon>Mucoromycota</taxon>
        <taxon>Glomeromycotina</taxon>
        <taxon>Glomeromycetes</taxon>
        <taxon>Glomerales</taxon>
        <taxon>Glomeraceae</taxon>
        <taxon>Rhizophagus</taxon>
    </lineage>
</organism>